<name>A0A915N486_MELJA</name>
<accession>A0A915N486</accession>
<proteinExistence type="predicted"/>
<evidence type="ECO:0000313" key="2">
    <source>
        <dbReference type="Proteomes" id="UP000887561"/>
    </source>
</evidence>
<dbReference type="Proteomes" id="UP000887561">
    <property type="component" value="Unplaced"/>
</dbReference>
<dbReference type="WBParaSite" id="scaffold8164_cov378.g12802">
    <property type="protein sequence ID" value="scaffold8164_cov378.g12802"/>
    <property type="gene ID" value="scaffold8164_cov378.g12802"/>
</dbReference>
<sequence length="330" mass="38653">SFNSGSSGTLPRQKSLSFLRRGASWKKERRRYKHIDHYRFANFRSVEFEREHEVFIVKIRDQKADELCFFQPTNGFTLDMGVDFFENLVQLIVSSSTRDIAVEEVNVGRIHSQSENRPEEFAYSPEFQQFRLQPFQQQQVNNDIPSFQQTTLPSQFQQQGFQQSSQQQSSNHQQQTSNGQTFLQPPLRQETSTAFYNNQQKLNNAQLNQQFVPQQSFPQGTYFQQQHHVLMHTSSPNEFQEQLPELIKPPNMMGAASSEQKHLHREQQQPVQQQQHQLLPPPLAPPQWALQQSQQRFQIPQQQRARVVHIQPVQIGQKEFLKMLPNELQG</sequence>
<feature type="compositionally biased region" description="Low complexity" evidence="1">
    <location>
        <begin position="268"/>
        <end position="278"/>
    </location>
</feature>
<feature type="region of interest" description="Disordered" evidence="1">
    <location>
        <begin position="153"/>
        <end position="180"/>
    </location>
</feature>
<keyword evidence="2" id="KW-1185">Reference proteome</keyword>
<reference evidence="3" key="1">
    <citation type="submission" date="2022-11" db="UniProtKB">
        <authorList>
            <consortium name="WormBaseParasite"/>
        </authorList>
    </citation>
    <scope>IDENTIFICATION</scope>
</reference>
<feature type="region of interest" description="Disordered" evidence="1">
    <location>
        <begin position="251"/>
        <end position="279"/>
    </location>
</feature>
<evidence type="ECO:0000256" key="1">
    <source>
        <dbReference type="SAM" id="MobiDB-lite"/>
    </source>
</evidence>
<protein>
    <submittedName>
        <fullName evidence="3">Uncharacterized protein</fullName>
    </submittedName>
</protein>
<organism evidence="2 3">
    <name type="scientific">Meloidogyne javanica</name>
    <name type="common">Root-knot nematode worm</name>
    <dbReference type="NCBI Taxonomy" id="6303"/>
    <lineage>
        <taxon>Eukaryota</taxon>
        <taxon>Metazoa</taxon>
        <taxon>Ecdysozoa</taxon>
        <taxon>Nematoda</taxon>
        <taxon>Chromadorea</taxon>
        <taxon>Rhabditida</taxon>
        <taxon>Tylenchina</taxon>
        <taxon>Tylenchomorpha</taxon>
        <taxon>Tylenchoidea</taxon>
        <taxon>Meloidogynidae</taxon>
        <taxon>Meloidogyninae</taxon>
        <taxon>Meloidogyne</taxon>
        <taxon>Meloidogyne incognita group</taxon>
    </lineage>
</organism>
<evidence type="ECO:0000313" key="3">
    <source>
        <dbReference type="WBParaSite" id="scaffold8164_cov378.g12802"/>
    </source>
</evidence>
<dbReference type="AlphaFoldDB" id="A0A915N486"/>